<comment type="caution">
    <text evidence="1">The sequence shown here is derived from an EMBL/GenBank/DDBJ whole genome shotgun (WGS) entry which is preliminary data.</text>
</comment>
<dbReference type="AlphaFoldDB" id="A0A841C8N3"/>
<proteinExistence type="predicted"/>
<evidence type="ECO:0000313" key="2">
    <source>
        <dbReference type="Proteomes" id="UP000562464"/>
    </source>
</evidence>
<keyword evidence="2" id="KW-1185">Reference proteome</keyword>
<gene>
    <name evidence="1" type="ORF">HNQ37_000633</name>
</gene>
<dbReference type="EMBL" id="JACHHV010000007">
    <property type="protein sequence ID" value="MBB5887759.1"/>
    <property type="molecule type" value="Genomic_DNA"/>
</dbReference>
<name>A0A841C8N3_9LACT</name>
<sequence length="55" mass="6421">MTKNINENIFKFHDPIKFSDRQKVSIPVKQSDELNVDYISINGNIKKLERIEGES</sequence>
<evidence type="ECO:0000313" key="1">
    <source>
        <dbReference type="EMBL" id="MBB5887759.1"/>
    </source>
</evidence>
<protein>
    <submittedName>
        <fullName evidence="1">Uncharacterized protein</fullName>
    </submittedName>
</protein>
<dbReference type="RefSeq" id="WP_183539226.1">
    <property type="nucleotide sequence ID" value="NZ_JACHHV010000007.1"/>
</dbReference>
<organism evidence="1 2">
    <name type="scientific">Lactovum miscens</name>
    <dbReference type="NCBI Taxonomy" id="190387"/>
    <lineage>
        <taxon>Bacteria</taxon>
        <taxon>Bacillati</taxon>
        <taxon>Bacillota</taxon>
        <taxon>Bacilli</taxon>
        <taxon>Lactobacillales</taxon>
        <taxon>Streptococcaceae</taxon>
        <taxon>Lactovum</taxon>
    </lineage>
</organism>
<dbReference type="Proteomes" id="UP000562464">
    <property type="component" value="Unassembled WGS sequence"/>
</dbReference>
<reference evidence="1 2" key="1">
    <citation type="submission" date="2020-08" db="EMBL/GenBank/DDBJ databases">
        <title>Genomic Encyclopedia of Type Strains, Phase IV (KMG-IV): sequencing the most valuable type-strain genomes for metagenomic binning, comparative biology and taxonomic classification.</title>
        <authorList>
            <person name="Goeker M."/>
        </authorList>
    </citation>
    <scope>NUCLEOTIDE SEQUENCE [LARGE SCALE GENOMIC DNA]</scope>
    <source>
        <strain evidence="1 2">DSM 14925</strain>
    </source>
</reference>
<accession>A0A841C8N3</accession>